<dbReference type="InterPro" id="IPR013767">
    <property type="entry name" value="PAS_fold"/>
</dbReference>
<dbReference type="InterPro" id="IPR001789">
    <property type="entry name" value="Sig_transdc_resp-reg_receiver"/>
</dbReference>
<dbReference type="Pfam" id="PF02518">
    <property type="entry name" value="HATPase_c"/>
    <property type="match status" value="1"/>
</dbReference>
<comment type="catalytic activity">
    <reaction evidence="1">
        <text>ATP + protein L-histidine = ADP + protein N-phospho-L-histidine.</text>
        <dbReference type="EC" id="2.7.13.3"/>
    </reaction>
</comment>
<dbReference type="SMART" id="SM00091">
    <property type="entry name" value="PAS"/>
    <property type="match status" value="2"/>
</dbReference>
<evidence type="ECO:0000259" key="10">
    <source>
        <dbReference type="PROSITE" id="PS50109"/>
    </source>
</evidence>
<dbReference type="GO" id="GO:0005524">
    <property type="term" value="F:ATP binding"/>
    <property type="evidence" value="ECO:0007669"/>
    <property type="project" value="UniProtKB-KW"/>
</dbReference>
<evidence type="ECO:0000256" key="3">
    <source>
        <dbReference type="ARBA" id="ARBA00022553"/>
    </source>
</evidence>
<keyword evidence="8" id="KW-0902">Two-component regulatory system</keyword>
<dbReference type="InterPro" id="IPR035965">
    <property type="entry name" value="PAS-like_dom_sf"/>
</dbReference>
<dbReference type="InterPro" id="IPR003661">
    <property type="entry name" value="HisK_dim/P_dom"/>
</dbReference>
<dbReference type="Gene3D" id="3.40.50.2300">
    <property type="match status" value="1"/>
</dbReference>
<dbReference type="Pfam" id="PF00072">
    <property type="entry name" value="Response_reg"/>
    <property type="match status" value="1"/>
</dbReference>
<dbReference type="InterPro" id="IPR000014">
    <property type="entry name" value="PAS"/>
</dbReference>
<dbReference type="SUPFAM" id="SSF55785">
    <property type="entry name" value="PYP-like sensor domain (PAS domain)"/>
    <property type="match status" value="2"/>
</dbReference>
<keyword evidence="5" id="KW-0547">Nucleotide-binding</keyword>
<dbReference type="Pfam" id="PF08448">
    <property type="entry name" value="PAS_4"/>
    <property type="match status" value="1"/>
</dbReference>
<dbReference type="SMART" id="SM00388">
    <property type="entry name" value="HisKA"/>
    <property type="match status" value="1"/>
</dbReference>
<evidence type="ECO:0000256" key="4">
    <source>
        <dbReference type="ARBA" id="ARBA00022679"/>
    </source>
</evidence>
<dbReference type="AlphaFoldDB" id="A0A5R9GS94"/>
<proteinExistence type="predicted"/>
<evidence type="ECO:0000313" key="16">
    <source>
        <dbReference type="Proteomes" id="UP000306585"/>
    </source>
</evidence>
<dbReference type="GO" id="GO:0000155">
    <property type="term" value="F:phosphorelay sensor kinase activity"/>
    <property type="evidence" value="ECO:0007669"/>
    <property type="project" value="InterPro"/>
</dbReference>
<dbReference type="Proteomes" id="UP000306585">
    <property type="component" value="Unassembled WGS sequence"/>
</dbReference>
<evidence type="ECO:0000256" key="1">
    <source>
        <dbReference type="ARBA" id="ARBA00000085"/>
    </source>
</evidence>
<evidence type="ECO:0000256" key="8">
    <source>
        <dbReference type="ARBA" id="ARBA00023012"/>
    </source>
</evidence>
<dbReference type="NCBIfam" id="TIGR00229">
    <property type="entry name" value="sensory_box"/>
    <property type="match status" value="1"/>
</dbReference>
<dbReference type="InterPro" id="IPR004358">
    <property type="entry name" value="Sig_transdc_His_kin-like_C"/>
</dbReference>
<keyword evidence="3 9" id="KW-0597">Phosphoprotein</keyword>
<dbReference type="RefSeq" id="WP_138239199.1">
    <property type="nucleotide sequence ID" value="NZ_VBRY01000006.1"/>
</dbReference>
<evidence type="ECO:0000256" key="7">
    <source>
        <dbReference type="ARBA" id="ARBA00022840"/>
    </source>
</evidence>
<reference evidence="15 16" key="1">
    <citation type="journal article" date="2019" name="Appl. Environ. Microbiol.">
        <title>Environmental Evidence and Genomic Insight of Iron-oxidizing Bacteria Preference Towards More Corrosion Resistant Stainless Steel at Higher Salinities.</title>
        <authorList>
            <person name="Garrison C.E."/>
            <person name="Price K.A."/>
            <person name="Field E.K."/>
        </authorList>
    </citation>
    <scope>NUCLEOTIDE SEQUENCE [LARGE SCALE GENOMIC DNA]</scope>
    <source>
        <strain evidence="15 16">P3</strain>
    </source>
</reference>
<keyword evidence="6" id="KW-0418">Kinase</keyword>
<evidence type="ECO:0000313" key="15">
    <source>
        <dbReference type="EMBL" id="TLS67283.1"/>
    </source>
</evidence>
<gene>
    <name evidence="15" type="ORF">FEF65_07560</name>
</gene>
<dbReference type="PANTHER" id="PTHR43065:SF42">
    <property type="entry name" value="TWO-COMPONENT SENSOR PPRA"/>
    <property type="match status" value="1"/>
</dbReference>
<dbReference type="Pfam" id="PF00989">
    <property type="entry name" value="PAS"/>
    <property type="match status" value="1"/>
</dbReference>
<feature type="domain" description="Rhodanese" evidence="14">
    <location>
        <begin position="590"/>
        <end position="655"/>
    </location>
</feature>
<dbReference type="CDD" id="cd00130">
    <property type="entry name" value="PAS"/>
    <property type="match status" value="1"/>
</dbReference>
<dbReference type="InterPro" id="IPR036890">
    <property type="entry name" value="HATPase_C_sf"/>
</dbReference>
<dbReference type="InterPro" id="IPR000700">
    <property type="entry name" value="PAS-assoc_C"/>
</dbReference>
<dbReference type="PROSITE" id="PS50113">
    <property type="entry name" value="PAC"/>
    <property type="match status" value="2"/>
</dbReference>
<dbReference type="CDD" id="cd17546">
    <property type="entry name" value="REC_hyHK_CKI1_RcsC-like"/>
    <property type="match status" value="1"/>
</dbReference>
<evidence type="ECO:0000256" key="5">
    <source>
        <dbReference type="ARBA" id="ARBA00022741"/>
    </source>
</evidence>
<dbReference type="EC" id="2.7.13.3" evidence="2"/>
<evidence type="ECO:0000259" key="14">
    <source>
        <dbReference type="PROSITE" id="PS50206"/>
    </source>
</evidence>
<evidence type="ECO:0000256" key="9">
    <source>
        <dbReference type="PROSITE-ProRule" id="PRU00169"/>
    </source>
</evidence>
<dbReference type="InterPro" id="IPR003594">
    <property type="entry name" value="HATPase_dom"/>
</dbReference>
<feature type="modified residue" description="4-aspartylphosphate" evidence="9">
    <location>
        <position position="662"/>
    </location>
</feature>
<dbReference type="PROSITE" id="PS50206">
    <property type="entry name" value="RHODANESE_3"/>
    <property type="match status" value="1"/>
</dbReference>
<sequence length="730" mass="80477">MKLRMPDFDSDHAATISRALVENALRMRSMAFLSQVKMSLMLDTLKSDGGSLSYMRKIKNSVSGNFDDWVTLPVKISEEARELQQITLTMERRREELRSFLAEQTQALRKSESRFRQLFDLIPDGVGVYRHGCWRYLNPAAVAMFGASDERRLIDTAVIDRLCPENAALLAGQMEMSKGVFEERLLRLDGSEFWGELRSCQFDDQGTPSVLLVMRDITRRKQSAERIHLLHAAIMQSDESVMILDAAGVVELANPAAARLFDCTPEQLAGRMAAALCGGESGKALCDRIDECVQNGQSWNGELTLGEGEDARMIARRVSPVLDAHGRVCHQIVVDRDITEERRRLDRMEHVQRLESLGVLAGGIAHDFNNLLTVIMGHTAVARTGASDNVVLESLQVIEATGQRAAELCNQMLAYSGKGQFVVRPLDLSELVLDMVRLLEISIAKNVQLRYELATALPAVEVDLSQIRQVIMNLVINASESMDGGNGEVVVATGEATLDGKALQEMDGGDDTALPGRYIWLEVRDNGCGMDAVTRQRLFEPFFTTKFTGRGLGMSATLGIVRGHRGVIRISSLPGQGTTFRVWLPAAAASAEKLAAQAEEVGLRPELHGRSILVVDDEEAIRSVAALMLEHAGFRVWQAADGMEAIAQLEAHRDDIDCVLLDMTMPRMGGEEAFGEMRRIRPDIRVVLCSGYDQETATLHFTGKGLAGFLQKPFTPAQLIARLHEIMGDG</sequence>
<dbReference type="EMBL" id="VBRY01000006">
    <property type="protein sequence ID" value="TLS67283.1"/>
    <property type="molecule type" value="Genomic_DNA"/>
</dbReference>
<evidence type="ECO:0000259" key="11">
    <source>
        <dbReference type="PROSITE" id="PS50110"/>
    </source>
</evidence>
<evidence type="ECO:0000259" key="12">
    <source>
        <dbReference type="PROSITE" id="PS50112"/>
    </source>
</evidence>
<dbReference type="PROSITE" id="PS50110">
    <property type="entry name" value="RESPONSE_REGULATORY"/>
    <property type="match status" value="1"/>
</dbReference>
<name>A0A5R9GS94_9PROT</name>
<dbReference type="PANTHER" id="PTHR43065">
    <property type="entry name" value="SENSOR HISTIDINE KINASE"/>
    <property type="match status" value="1"/>
</dbReference>
<dbReference type="SMART" id="SM00448">
    <property type="entry name" value="REC"/>
    <property type="match status" value="1"/>
</dbReference>
<accession>A0A5R9GS94</accession>
<dbReference type="InterPro" id="IPR013656">
    <property type="entry name" value="PAS_4"/>
</dbReference>
<dbReference type="PRINTS" id="PR00344">
    <property type="entry name" value="BCTRLSENSOR"/>
</dbReference>
<comment type="caution">
    <text evidence="15">The sequence shown here is derived from an EMBL/GenBank/DDBJ whole genome shotgun (WGS) entry which is preliminary data.</text>
</comment>
<organism evidence="15 16">
    <name type="scientific">Mariprofundus erugo</name>
    <dbReference type="NCBI Taxonomy" id="2528639"/>
    <lineage>
        <taxon>Bacteria</taxon>
        <taxon>Pseudomonadati</taxon>
        <taxon>Pseudomonadota</taxon>
        <taxon>Candidatius Mariprofundia</taxon>
        <taxon>Mariprofundales</taxon>
        <taxon>Mariprofundaceae</taxon>
        <taxon>Mariprofundus</taxon>
    </lineage>
</organism>
<dbReference type="InterPro" id="IPR001763">
    <property type="entry name" value="Rhodanese-like_dom"/>
</dbReference>
<protein>
    <recommendedName>
        <fullName evidence="2">histidine kinase</fullName>
        <ecNumber evidence="2">2.7.13.3</ecNumber>
    </recommendedName>
</protein>
<dbReference type="Gene3D" id="1.10.287.130">
    <property type="match status" value="1"/>
</dbReference>
<keyword evidence="4" id="KW-0808">Transferase</keyword>
<dbReference type="PROSITE" id="PS50112">
    <property type="entry name" value="PAS"/>
    <property type="match status" value="1"/>
</dbReference>
<dbReference type="Gene3D" id="3.30.450.20">
    <property type="entry name" value="PAS domain"/>
    <property type="match status" value="2"/>
</dbReference>
<keyword evidence="16" id="KW-1185">Reference proteome</keyword>
<dbReference type="Pfam" id="PF00512">
    <property type="entry name" value="HisKA"/>
    <property type="match status" value="1"/>
</dbReference>
<feature type="domain" description="PAC" evidence="13">
    <location>
        <begin position="179"/>
        <end position="229"/>
    </location>
</feature>
<dbReference type="InterPro" id="IPR036097">
    <property type="entry name" value="HisK_dim/P_sf"/>
</dbReference>
<evidence type="ECO:0000259" key="13">
    <source>
        <dbReference type="PROSITE" id="PS50113"/>
    </source>
</evidence>
<dbReference type="SUPFAM" id="SSF52172">
    <property type="entry name" value="CheY-like"/>
    <property type="match status" value="1"/>
</dbReference>
<feature type="domain" description="PAC" evidence="13">
    <location>
        <begin position="297"/>
        <end position="350"/>
    </location>
</feature>
<dbReference type="SMART" id="SM00387">
    <property type="entry name" value="HATPase_c"/>
    <property type="match status" value="1"/>
</dbReference>
<dbReference type="PROSITE" id="PS50109">
    <property type="entry name" value="HIS_KIN"/>
    <property type="match status" value="1"/>
</dbReference>
<dbReference type="GO" id="GO:0006355">
    <property type="term" value="P:regulation of DNA-templated transcription"/>
    <property type="evidence" value="ECO:0007669"/>
    <property type="project" value="InterPro"/>
</dbReference>
<feature type="domain" description="Response regulatory" evidence="11">
    <location>
        <begin position="611"/>
        <end position="727"/>
    </location>
</feature>
<feature type="domain" description="Histidine kinase" evidence="10">
    <location>
        <begin position="363"/>
        <end position="588"/>
    </location>
</feature>
<dbReference type="SUPFAM" id="SSF55874">
    <property type="entry name" value="ATPase domain of HSP90 chaperone/DNA topoisomerase II/histidine kinase"/>
    <property type="match status" value="1"/>
</dbReference>
<dbReference type="CDD" id="cd00082">
    <property type="entry name" value="HisKA"/>
    <property type="match status" value="1"/>
</dbReference>
<dbReference type="Gene3D" id="3.30.565.10">
    <property type="entry name" value="Histidine kinase-like ATPase, C-terminal domain"/>
    <property type="match status" value="1"/>
</dbReference>
<keyword evidence="7" id="KW-0067">ATP-binding</keyword>
<dbReference type="InterPro" id="IPR005467">
    <property type="entry name" value="His_kinase_dom"/>
</dbReference>
<evidence type="ECO:0000256" key="6">
    <source>
        <dbReference type="ARBA" id="ARBA00022777"/>
    </source>
</evidence>
<evidence type="ECO:0000256" key="2">
    <source>
        <dbReference type="ARBA" id="ARBA00012438"/>
    </source>
</evidence>
<dbReference type="SUPFAM" id="SSF47384">
    <property type="entry name" value="Homodimeric domain of signal transducing histidine kinase"/>
    <property type="match status" value="1"/>
</dbReference>
<dbReference type="InterPro" id="IPR011006">
    <property type="entry name" value="CheY-like_superfamily"/>
</dbReference>
<feature type="domain" description="PAS" evidence="12">
    <location>
        <begin position="226"/>
        <end position="296"/>
    </location>
</feature>